<feature type="region of interest" description="Disordered" evidence="1">
    <location>
        <begin position="39"/>
        <end position="77"/>
    </location>
</feature>
<dbReference type="Proteomes" id="UP001500967">
    <property type="component" value="Unassembled WGS sequence"/>
</dbReference>
<accession>A0ABP3ERP2</accession>
<dbReference type="EMBL" id="BAAAGX010000033">
    <property type="protein sequence ID" value="GAA0275421.1"/>
    <property type="molecule type" value="Genomic_DNA"/>
</dbReference>
<sequence length="77" mass="8023">MEYIAAYFIARDADQQRMSAGRLDGPVAAPRPSLWRRAARSLARTASTRRAPASKAPVTKVPAAKAPAAGQAGCATA</sequence>
<evidence type="ECO:0000313" key="2">
    <source>
        <dbReference type="EMBL" id="GAA0275421.1"/>
    </source>
</evidence>
<dbReference type="RefSeq" id="WP_344653594.1">
    <property type="nucleotide sequence ID" value="NZ_BAAAGX010000033.1"/>
</dbReference>
<name>A0ABP3ERP2_9ACTN</name>
<protein>
    <submittedName>
        <fullName evidence="2">Uncharacterized protein</fullName>
    </submittedName>
</protein>
<proteinExistence type="predicted"/>
<evidence type="ECO:0000256" key="1">
    <source>
        <dbReference type="SAM" id="MobiDB-lite"/>
    </source>
</evidence>
<evidence type="ECO:0000313" key="3">
    <source>
        <dbReference type="Proteomes" id="UP001500967"/>
    </source>
</evidence>
<comment type="caution">
    <text evidence="2">The sequence shown here is derived from an EMBL/GenBank/DDBJ whole genome shotgun (WGS) entry which is preliminary data.</text>
</comment>
<gene>
    <name evidence="2" type="ORF">GCM10009539_74010</name>
</gene>
<keyword evidence="3" id="KW-1185">Reference proteome</keyword>
<organism evidence="2 3">
    <name type="scientific">Cryptosporangium japonicum</name>
    <dbReference type="NCBI Taxonomy" id="80872"/>
    <lineage>
        <taxon>Bacteria</taxon>
        <taxon>Bacillati</taxon>
        <taxon>Actinomycetota</taxon>
        <taxon>Actinomycetes</taxon>
        <taxon>Cryptosporangiales</taxon>
        <taxon>Cryptosporangiaceae</taxon>
        <taxon>Cryptosporangium</taxon>
    </lineage>
</organism>
<reference evidence="3" key="1">
    <citation type="journal article" date="2019" name="Int. J. Syst. Evol. Microbiol.">
        <title>The Global Catalogue of Microorganisms (GCM) 10K type strain sequencing project: providing services to taxonomists for standard genome sequencing and annotation.</title>
        <authorList>
            <consortium name="The Broad Institute Genomics Platform"/>
            <consortium name="The Broad Institute Genome Sequencing Center for Infectious Disease"/>
            <person name="Wu L."/>
            <person name="Ma J."/>
        </authorList>
    </citation>
    <scope>NUCLEOTIDE SEQUENCE [LARGE SCALE GENOMIC DNA]</scope>
    <source>
        <strain evidence="3">JCM 10425</strain>
    </source>
</reference>